<dbReference type="OrthoDB" id="9764467at2"/>
<organism evidence="4 5">
    <name type="scientific">Vagococcus carniphilus</name>
    <dbReference type="NCBI Taxonomy" id="218144"/>
    <lineage>
        <taxon>Bacteria</taxon>
        <taxon>Bacillati</taxon>
        <taxon>Bacillota</taxon>
        <taxon>Bacilli</taxon>
        <taxon>Lactobacillales</taxon>
        <taxon>Enterococcaceae</taxon>
        <taxon>Vagococcus</taxon>
    </lineage>
</organism>
<evidence type="ECO:0000313" key="4">
    <source>
        <dbReference type="EMBL" id="RSU11389.1"/>
    </source>
</evidence>
<feature type="domain" description="YhaN AAA" evidence="3">
    <location>
        <begin position="1"/>
        <end position="202"/>
    </location>
</feature>
<accession>A0A430ATJ7</accession>
<feature type="coiled-coil region" evidence="1">
    <location>
        <begin position="503"/>
        <end position="579"/>
    </location>
</feature>
<keyword evidence="1" id="KW-0175">Coiled coil</keyword>
<proteinExistence type="predicted"/>
<reference evidence="4 5" key="1">
    <citation type="submission" date="2017-05" db="EMBL/GenBank/DDBJ databases">
        <title>Vagococcus spp. assemblies.</title>
        <authorList>
            <person name="Gulvik C.A."/>
        </authorList>
    </citation>
    <scope>NUCLEOTIDE SEQUENCE [LARGE SCALE GENOMIC DNA]</scope>
    <source>
        <strain evidence="4 5">SS1714</strain>
    </source>
</reference>
<dbReference type="PANTHER" id="PTHR41259">
    <property type="entry name" value="DOUBLE-STRAND BREAK REPAIR RAD50 ATPASE, PUTATIVE-RELATED"/>
    <property type="match status" value="1"/>
</dbReference>
<dbReference type="Pfam" id="PF13514">
    <property type="entry name" value="AAA_27"/>
    <property type="match status" value="1"/>
</dbReference>
<keyword evidence="5" id="KW-1185">Reference proteome</keyword>
<dbReference type="RefSeq" id="WP_126795768.1">
    <property type="nucleotide sequence ID" value="NZ_CP060720.1"/>
</dbReference>
<protein>
    <recommendedName>
        <fullName evidence="3">YhaN AAA domain-containing protein</fullName>
    </recommendedName>
</protein>
<dbReference type="Proteomes" id="UP000288028">
    <property type="component" value="Unassembled WGS sequence"/>
</dbReference>
<keyword evidence="2" id="KW-1133">Transmembrane helix</keyword>
<dbReference type="Gene3D" id="3.40.50.300">
    <property type="entry name" value="P-loop containing nucleotide triphosphate hydrolases"/>
    <property type="match status" value="2"/>
</dbReference>
<dbReference type="PANTHER" id="PTHR41259:SF1">
    <property type="entry name" value="DOUBLE-STRAND BREAK REPAIR RAD50 ATPASE, PUTATIVE-RELATED"/>
    <property type="match status" value="1"/>
</dbReference>
<evidence type="ECO:0000259" key="3">
    <source>
        <dbReference type="Pfam" id="PF13514"/>
    </source>
</evidence>
<feature type="transmembrane region" description="Helical" evidence="2">
    <location>
        <begin position="436"/>
        <end position="454"/>
    </location>
</feature>
<dbReference type="SUPFAM" id="SSF52540">
    <property type="entry name" value="P-loop containing nucleoside triphosphate hydrolases"/>
    <property type="match status" value="2"/>
</dbReference>
<feature type="transmembrane region" description="Helical" evidence="2">
    <location>
        <begin position="460"/>
        <end position="478"/>
    </location>
</feature>
<feature type="coiled-coil region" evidence="1">
    <location>
        <begin position="183"/>
        <end position="227"/>
    </location>
</feature>
<dbReference type="EMBL" id="NGKB01000014">
    <property type="protein sequence ID" value="RSU11389.1"/>
    <property type="molecule type" value="Genomic_DNA"/>
</dbReference>
<dbReference type="AlphaFoldDB" id="A0A430ATJ7"/>
<sequence>MKLLQLKIDGFGKFNNQVFNIESQNQLIFGENEAGKSTIYQFIRTILFGFPKKREMIRDFTPVNGAVYGGKVIFEDSLHGKVTVERYKERNKGQASVLLENGQIGNDLLLEKILSPLTKETFDQIFSFQQEQLTELNQLNEVKLQHLLLTVGLTGSERLTKMNDNFLKERQKLFKPSGRIPEINQRLRQLKKLEQQIELVESQEATYQVKQKRMLELTESIAEVEKEKNYQFELEKTILEQQKRFPMYVEWESLTKETKGESEASTQKIEAVQKALNNHRFLLDKEKELLENQSGQLGVESPAYQFYLENQSIFDDLLEDQLAVESMTERRQLLEEQLKEYRQSKETLYKKYRLSEDKINIELTPDVEEEMVSLAKEEEELVREKVVLSNEKSRLLIRRKDMDTALTTAENQLMVVPSDEAEPVKKKGLDPLSKKLFSGLSIAVALLISSLAIVLDQTWIYVPVIILILLGLYGFVSVKKNQPVKEEEVAVSKEDYLLQLTASDEVEHLLHELEAQLTEIESKLETLQIRKQEWADQYGFSMKETMTLWLSRIPIYTQLQDIQEKEVEMKQNLAEADKVLTSYAELLAFSKQWISIENKSTKEIYQEMKKFVDEQQKYLKDKALSSSNEQNFQGQLHSIRKQVTKCVEEVLSLIDSATVTTIEEAAIWLKKQDLSKQSQNRIDELELSLGDYFDLTKHYKLVEINHHLISVKNKEDECTEKINGYQNEFQELKYELSQMEKNGSLDMLYQERENKLTIIKELSDQWISYKVAEELTQDVFQYLSDQQLPALLATVTTYFKILTEGNYFKVFVKNGQLFVRDKEQKVWPIIQLSTGAKDQLYTAFRLAFVHLHTEDYEAPVIIDDGWLHFDAKRKLTLFKLLDGFSQQTQVICLSSDQAVRSYFETHDLGIVTIGRDV</sequence>
<evidence type="ECO:0000313" key="5">
    <source>
        <dbReference type="Proteomes" id="UP000288028"/>
    </source>
</evidence>
<gene>
    <name evidence="4" type="ORF">CBF28_12475</name>
</gene>
<name>A0A430ATJ7_9ENTE</name>
<feature type="coiled-coil region" evidence="1">
    <location>
        <begin position="324"/>
        <end position="351"/>
    </location>
</feature>
<dbReference type="InterPro" id="IPR027417">
    <property type="entry name" value="P-loop_NTPase"/>
</dbReference>
<evidence type="ECO:0000256" key="1">
    <source>
        <dbReference type="SAM" id="Coils"/>
    </source>
</evidence>
<dbReference type="GeneID" id="95579487"/>
<feature type="coiled-coil region" evidence="1">
    <location>
        <begin position="715"/>
        <end position="742"/>
    </location>
</feature>
<keyword evidence="2" id="KW-0472">Membrane</keyword>
<evidence type="ECO:0000256" key="2">
    <source>
        <dbReference type="SAM" id="Phobius"/>
    </source>
</evidence>
<keyword evidence="2" id="KW-0812">Transmembrane</keyword>
<comment type="caution">
    <text evidence="4">The sequence shown here is derived from an EMBL/GenBank/DDBJ whole genome shotgun (WGS) entry which is preliminary data.</text>
</comment>
<dbReference type="InterPro" id="IPR038734">
    <property type="entry name" value="YhaN_AAA"/>
</dbReference>